<evidence type="ECO:0000256" key="8">
    <source>
        <dbReference type="PIRSR" id="PIRSR607745-1"/>
    </source>
</evidence>
<dbReference type="PANTHER" id="PTHR16719:SF0">
    <property type="entry name" value="CYTOCHROME C OXIDASE COPPER CHAPERONE"/>
    <property type="match status" value="1"/>
</dbReference>
<evidence type="ECO:0000256" key="2">
    <source>
        <dbReference type="ARBA" id="ARBA00009241"/>
    </source>
</evidence>
<dbReference type="Proteomes" id="UP000094385">
    <property type="component" value="Unassembled WGS sequence"/>
</dbReference>
<accession>A0A1E3QBH8</accession>
<dbReference type="EMBL" id="KV454291">
    <property type="protein sequence ID" value="ODQ75053.1"/>
    <property type="molecule type" value="Genomic_DNA"/>
</dbReference>
<evidence type="ECO:0000256" key="5">
    <source>
        <dbReference type="ARBA" id="ARBA00023128"/>
    </source>
</evidence>
<dbReference type="Pfam" id="PF05051">
    <property type="entry name" value="COX17"/>
    <property type="match status" value="1"/>
</dbReference>
<evidence type="ECO:0000313" key="10">
    <source>
        <dbReference type="Proteomes" id="UP000094385"/>
    </source>
</evidence>
<dbReference type="SUPFAM" id="SSF47072">
    <property type="entry name" value="Cysteine alpha-hairpin motif"/>
    <property type="match status" value="1"/>
</dbReference>
<dbReference type="GO" id="GO:0016531">
    <property type="term" value="F:copper chaperone activity"/>
    <property type="evidence" value="ECO:0007669"/>
    <property type="project" value="EnsemblFungi"/>
</dbReference>
<evidence type="ECO:0008006" key="11">
    <source>
        <dbReference type="Google" id="ProtNLM"/>
    </source>
</evidence>
<dbReference type="PROSITE" id="PS51808">
    <property type="entry name" value="CHCH"/>
    <property type="match status" value="1"/>
</dbReference>
<reference evidence="9 10" key="1">
    <citation type="journal article" date="2016" name="Proc. Natl. Acad. Sci. U.S.A.">
        <title>Comparative genomics of biotechnologically important yeasts.</title>
        <authorList>
            <person name="Riley R."/>
            <person name="Haridas S."/>
            <person name="Wolfe K.H."/>
            <person name="Lopes M.R."/>
            <person name="Hittinger C.T."/>
            <person name="Goeker M."/>
            <person name="Salamov A.A."/>
            <person name="Wisecaver J.H."/>
            <person name="Long T.M."/>
            <person name="Calvey C.H."/>
            <person name="Aerts A.L."/>
            <person name="Barry K.W."/>
            <person name="Choi C."/>
            <person name="Clum A."/>
            <person name="Coughlan A.Y."/>
            <person name="Deshpande S."/>
            <person name="Douglass A.P."/>
            <person name="Hanson S.J."/>
            <person name="Klenk H.-P."/>
            <person name="LaButti K.M."/>
            <person name="Lapidus A."/>
            <person name="Lindquist E.A."/>
            <person name="Lipzen A.M."/>
            <person name="Meier-Kolthoff J.P."/>
            <person name="Ohm R.A."/>
            <person name="Otillar R.P."/>
            <person name="Pangilinan J.L."/>
            <person name="Peng Y."/>
            <person name="Rokas A."/>
            <person name="Rosa C.A."/>
            <person name="Scheuner C."/>
            <person name="Sibirny A.A."/>
            <person name="Slot J.C."/>
            <person name="Stielow J.B."/>
            <person name="Sun H."/>
            <person name="Kurtzman C.P."/>
            <person name="Blackwell M."/>
            <person name="Grigoriev I.V."/>
            <person name="Jeffries T.W."/>
        </authorList>
    </citation>
    <scope>NUCLEOTIDE SEQUENCE [LARGE SCALE GENOMIC DNA]</scope>
    <source>
        <strain evidence="9 10">NRRL Y-11557</strain>
    </source>
</reference>
<dbReference type="InterPro" id="IPR007745">
    <property type="entry name" value="Cyt_c_oxidase_Cu-chaperone"/>
</dbReference>
<dbReference type="STRING" id="675824.A0A1E3QBH8"/>
<keyword evidence="4 8" id="KW-0186">Copper</keyword>
<evidence type="ECO:0000256" key="6">
    <source>
        <dbReference type="ARBA" id="ARBA00023157"/>
    </source>
</evidence>
<comment type="subcellular location">
    <subcellularLocation>
        <location evidence="1">Mitochondrion intermembrane space</location>
    </subcellularLocation>
</comment>
<keyword evidence="5" id="KW-0496">Mitochondrion</keyword>
<dbReference type="GO" id="GO:0006825">
    <property type="term" value="P:copper ion transport"/>
    <property type="evidence" value="ECO:0007669"/>
    <property type="project" value="EnsemblFungi"/>
</dbReference>
<gene>
    <name evidence="9" type="ORF">LIPSTDRAFT_1789</name>
</gene>
<dbReference type="GO" id="GO:0005758">
    <property type="term" value="C:mitochondrial intermembrane space"/>
    <property type="evidence" value="ECO:0007669"/>
    <property type="project" value="UniProtKB-SubCell"/>
</dbReference>
<dbReference type="AlphaFoldDB" id="A0A1E3QBH8"/>
<protein>
    <recommendedName>
        <fullName evidence="11">Cytochrome c oxidase copper chaperone</fullName>
    </recommendedName>
</protein>
<dbReference type="PANTHER" id="PTHR16719">
    <property type="entry name" value="CYTOCHROME C OXIDASE COPPER CHAPERONE"/>
    <property type="match status" value="1"/>
</dbReference>
<keyword evidence="3 8" id="KW-0479">Metal-binding</keyword>
<keyword evidence="10" id="KW-1185">Reference proteome</keyword>
<evidence type="ECO:0000256" key="7">
    <source>
        <dbReference type="ARBA" id="ARBA00023186"/>
    </source>
</evidence>
<feature type="binding site" evidence="8">
    <location>
        <position position="38"/>
    </location>
    <ligand>
        <name>Cu cation</name>
        <dbReference type="ChEBI" id="CHEBI:23378"/>
    </ligand>
</feature>
<dbReference type="GO" id="GO:1903136">
    <property type="term" value="F:cuprous ion binding"/>
    <property type="evidence" value="ECO:0007669"/>
    <property type="project" value="EnsemblFungi"/>
</dbReference>
<comment type="similarity">
    <text evidence="2">Belongs to the COX17 family.</text>
</comment>
<dbReference type="InterPro" id="IPR009069">
    <property type="entry name" value="Cys_alpha_HP_mot_SF"/>
</dbReference>
<keyword evidence="7" id="KW-0143">Chaperone</keyword>
<evidence type="ECO:0000256" key="4">
    <source>
        <dbReference type="ARBA" id="ARBA00023008"/>
    </source>
</evidence>
<keyword evidence="6" id="KW-1015">Disulfide bond</keyword>
<dbReference type="OrthoDB" id="1915887at2759"/>
<dbReference type="GO" id="GO:0033617">
    <property type="term" value="P:mitochondrial respiratory chain complex IV assembly"/>
    <property type="evidence" value="ECO:0007669"/>
    <property type="project" value="EnsemblFungi"/>
</dbReference>
<evidence type="ECO:0000256" key="1">
    <source>
        <dbReference type="ARBA" id="ARBA00004569"/>
    </source>
</evidence>
<proteinExistence type="inferred from homology"/>
<evidence type="ECO:0000256" key="3">
    <source>
        <dbReference type="ARBA" id="ARBA00022723"/>
    </source>
</evidence>
<sequence>MAFDLAVNTTAVQSASTDGSSCAKLASSETNQERPKPCCVCIDEKVARDECMLMSADGPSQCAELIQNYKACMKGFGFNV</sequence>
<dbReference type="GO" id="GO:0005829">
    <property type="term" value="C:cytosol"/>
    <property type="evidence" value="ECO:0007669"/>
    <property type="project" value="EnsemblFungi"/>
</dbReference>
<organism evidence="9 10">
    <name type="scientific">Lipomyces starkeyi NRRL Y-11557</name>
    <dbReference type="NCBI Taxonomy" id="675824"/>
    <lineage>
        <taxon>Eukaryota</taxon>
        <taxon>Fungi</taxon>
        <taxon>Dikarya</taxon>
        <taxon>Ascomycota</taxon>
        <taxon>Saccharomycotina</taxon>
        <taxon>Lipomycetes</taxon>
        <taxon>Lipomycetales</taxon>
        <taxon>Lipomycetaceae</taxon>
        <taxon>Lipomyces</taxon>
    </lineage>
</organism>
<evidence type="ECO:0000313" key="9">
    <source>
        <dbReference type="EMBL" id="ODQ75053.1"/>
    </source>
</evidence>
<name>A0A1E3QBH8_LIPST</name>
<feature type="binding site" evidence="8">
    <location>
        <position position="39"/>
    </location>
    <ligand>
        <name>Cu cation</name>
        <dbReference type="ChEBI" id="CHEBI:23378"/>
    </ligand>
</feature>
<dbReference type="Gene3D" id="1.10.287.1130">
    <property type="entry name" value="CytochromE C oxidase copper chaperone"/>
    <property type="match status" value="1"/>
</dbReference>